<evidence type="ECO:0000313" key="1">
    <source>
        <dbReference type="EMBL" id="EMR01974.1"/>
    </source>
</evidence>
<evidence type="ECO:0000313" key="2">
    <source>
        <dbReference type="Proteomes" id="UP000011910"/>
    </source>
</evidence>
<dbReference type="Proteomes" id="UP000011910">
    <property type="component" value="Unassembled WGS sequence"/>
</dbReference>
<accession>M7NU10</accession>
<reference evidence="1 2" key="1">
    <citation type="journal article" date="2013" name="Genome Announc.">
        <title>Draft Genome Sequence of Cesiribacter andamanensis Strain AMV16T, Isolated from a Soil Sample from a Mud Volcano in the Andaman Islands, India.</title>
        <authorList>
            <person name="Shivaji S."/>
            <person name="Ara S."/>
            <person name="Begum Z."/>
            <person name="Srinivas T.N."/>
            <person name="Singh A."/>
            <person name="Kumar Pinnaka A."/>
        </authorList>
    </citation>
    <scope>NUCLEOTIDE SEQUENCE [LARGE SCALE GENOMIC DNA]</scope>
    <source>
        <strain evidence="1 2">AMV16</strain>
    </source>
</reference>
<dbReference type="AlphaFoldDB" id="M7NU10"/>
<dbReference type="eggNOG" id="ENOG502ZA2R">
    <property type="taxonomic scope" value="Bacteria"/>
</dbReference>
<dbReference type="EMBL" id="AODQ01000080">
    <property type="protein sequence ID" value="EMR01974.1"/>
    <property type="molecule type" value="Genomic_DNA"/>
</dbReference>
<proteinExistence type="predicted"/>
<dbReference type="STRING" id="1279009.ADICEAN_02909"/>
<name>M7NU10_9BACT</name>
<comment type="caution">
    <text evidence="1">The sequence shown here is derived from an EMBL/GenBank/DDBJ whole genome shotgun (WGS) entry which is preliminary data.</text>
</comment>
<keyword evidence="2" id="KW-1185">Reference proteome</keyword>
<gene>
    <name evidence="1" type="ORF">ADICEAN_02909</name>
</gene>
<dbReference type="RefSeq" id="WP_009196296.1">
    <property type="nucleotide sequence ID" value="NZ_AODQ01000080.1"/>
</dbReference>
<organism evidence="1 2">
    <name type="scientific">Cesiribacter andamanensis AMV16</name>
    <dbReference type="NCBI Taxonomy" id="1279009"/>
    <lineage>
        <taxon>Bacteria</taxon>
        <taxon>Pseudomonadati</taxon>
        <taxon>Bacteroidota</taxon>
        <taxon>Cytophagia</taxon>
        <taxon>Cytophagales</taxon>
        <taxon>Cesiribacteraceae</taxon>
        <taxon>Cesiribacter</taxon>
    </lineage>
</organism>
<protein>
    <submittedName>
        <fullName evidence="1">Uncharacterized protein</fullName>
    </submittedName>
</protein>
<sequence>MDLINAGDAAAGFAAFGQLPAWFFEVVFKGGVGLVSAGQTAQTTLYLEPGVYVIECYVKTGGKFHGLFGMAKQLVVTQATTDAAPPKASLQMTLSREGGLAIEGKLRPGLQTIAVHFQDQGPHEHFLGHDVHLVRLTDNSDVASLEAWMDWSSPTGMETPAPEGVFMGGAQEMPAGSTAYITAQLRPGRYAFIAEVPAPSSKGMLYTFQIPEGKRAAR</sequence>
<dbReference type="OrthoDB" id="1437689at2"/>